<evidence type="ECO:0000256" key="3">
    <source>
        <dbReference type="PROSITE-ProRule" id="PRU01211"/>
    </source>
</evidence>
<accession>A0A815MSH5</accession>
<dbReference type="EMBL" id="CAJNOQ010018380">
    <property type="protein sequence ID" value="CAF1427197.1"/>
    <property type="molecule type" value="Genomic_DNA"/>
</dbReference>
<dbReference type="SMART" id="SM00235">
    <property type="entry name" value="ZnMc"/>
    <property type="match status" value="1"/>
</dbReference>
<comment type="caution">
    <text evidence="6">The sequence shown here is derived from an EMBL/GenBank/DDBJ whole genome shotgun (WGS) entry which is preliminary data.</text>
</comment>
<dbReference type="InterPro" id="IPR001506">
    <property type="entry name" value="Peptidase_M12A"/>
</dbReference>
<dbReference type="EMBL" id="CAJOBA010044904">
    <property type="protein sequence ID" value="CAF4170275.1"/>
    <property type="molecule type" value="Genomic_DNA"/>
</dbReference>
<dbReference type="Proteomes" id="UP000663829">
    <property type="component" value="Unassembled WGS sequence"/>
</dbReference>
<dbReference type="Proteomes" id="UP000681722">
    <property type="component" value="Unassembled WGS sequence"/>
</dbReference>
<keyword evidence="2" id="KW-0677">Repeat</keyword>
<dbReference type="PROSITE" id="PS51864">
    <property type="entry name" value="ASTACIN"/>
    <property type="match status" value="1"/>
</dbReference>
<dbReference type="EMBL" id="CAJOBC010083813">
    <property type="protein sequence ID" value="CAF4307338.1"/>
    <property type="molecule type" value="Genomic_DNA"/>
</dbReference>
<dbReference type="GO" id="GO:0008270">
    <property type="term" value="F:zinc ion binding"/>
    <property type="evidence" value="ECO:0007669"/>
    <property type="project" value="InterPro"/>
</dbReference>
<dbReference type="SMART" id="SM00612">
    <property type="entry name" value="Kelch"/>
    <property type="match status" value="6"/>
</dbReference>
<dbReference type="InterPro" id="IPR024079">
    <property type="entry name" value="MetalloPept_cat_dom_sf"/>
</dbReference>
<keyword evidence="1" id="KW-0880">Kelch repeat</keyword>
<dbReference type="Gene3D" id="3.40.390.10">
    <property type="entry name" value="Collagenase (Catalytic Domain)"/>
    <property type="match status" value="2"/>
</dbReference>
<dbReference type="Proteomes" id="UP000677228">
    <property type="component" value="Unassembled WGS sequence"/>
</dbReference>
<dbReference type="GO" id="GO:0004222">
    <property type="term" value="F:metalloendopeptidase activity"/>
    <property type="evidence" value="ECO:0007669"/>
    <property type="project" value="InterPro"/>
</dbReference>
<proteinExistence type="predicted"/>
<dbReference type="InterPro" id="IPR006652">
    <property type="entry name" value="Kelch_1"/>
</dbReference>
<evidence type="ECO:0000313" key="8">
    <source>
        <dbReference type="EMBL" id="CAF4307338.1"/>
    </source>
</evidence>
<evidence type="ECO:0000313" key="6">
    <source>
        <dbReference type="EMBL" id="CAF1427197.1"/>
    </source>
</evidence>
<dbReference type="AlphaFoldDB" id="A0A815MSH5"/>
<evidence type="ECO:0000256" key="1">
    <source>
        <dbReference type="ARBA" id="ARBA00022441"/>
    </source>
</evidence>
<evidence type="ECO:0000313" key="5">
    <source>
        <dbReference type="EMBL" id="CAF1360109.1"/>
    </source>
</evidence>
<sequence>MQTTIIPDENSINRMKPAVFTVWIAAIIVGNVCSAPTAEIFTKEPPGRKENLERLRDTNSSARRARGLVLRGKDVRRLNGIVPYQFESGYTSDQQAAILTRMRKLENLVAINNVRCVQFRPKVPEDSYYIKIQNDAGCFSTLGQTVGTLILQPTGCFDDGRTFHELMHTLVAESNFVIGGDSVTDMLNTSYDYSSILHYGKYDFSKNGLPTMEAIQSNIKIGQRYNLSRGDIELIRRFFNCSSTGPILPPFTVPIEPVPAAGQYIFQCKSNIDTFAYIYNQTFNPLNPAANLLNAFDDENYERWEFSIMMNFPGPETILLVLTTYNPNVTGPFLIVGSSYNKVIFNRMVSTVQPTTSTSTTSKTTTTTDSSLAIGRIAHTSTLLSDGRAITTGGNEGGSLVELYSPTTRTWSRDASMISARSMHTATLLPDGRLFVTGGWYYNTASKTAEIYNPASNTWTAISNMNFGRCGHAAVHLPAPMNKILVMGGYGDSIAPLSLQSCELYDFVSNKWTSTTSMLSKRVYFTATYLLSMNVVVAIGDGFPGGSAEIFNVSTLQWTRSLNTMPDYRTSHTATLLPNGQILIAGSGNSISATYLYNPTTNSFTFAANTIQARIEPSAALLPSGLVFLSGGMMSDGSMYRSTEVYDHRLNTWRSVANMNTSRFRHKSILIDSSSSSPTVLVIGGQKDWSTSPQLIVNCSRSMVENEVFINYKHFLLSSLSFIFKYSIYS</sequence>
<evidence type="ECO:0000259" key="4">
    <source>
        <dbReference type="PROSITE" id="PS51864"/>
    </source>
</evidence>
<dbReference type="Proteomes" id="UP000682733">
    <property type="component" value="Unassembled WGS sequence"/>
</dbReference>
<name>A0A815MSH5_9BILA</name>
<dbReference type="InterPro" id="IPR006026">
    <property type="entry name" value="Peptidase_Metallo"/>
</dbReference>
<evidence type="ECO:0000313" key="7">
    <source>
        <dbReference type="EMBL" id="CAF4170275.1"/>
    </source>
</evidence>
<protein>
    <recommendedName>
        <fullName evidence="4">Peptidase M12A domain-containing protein</fullName>
    </recommendedName>
</protein>
<dbReference type="InterPro" id="IPR037293">
    <property type="entry name" value="Gal_Oxidase_central_sf"/>
</dbReference>
<dbReference type="PANTHER" id="PTHR24412">
    <property type="entry name" value="KELCH PROTEIN"/>
    <property type="match status" value="1"/>
</dbReference>
<comment type="caution">
    <text evidence="3">Lacks conserved residue(s) required for the propagation of feature annotation.</text>
</comment>
<dbReference type="PANTHER" id="PTHR24412:SF497">
    <property type="entry name" value="KELCH-LIKE PROTEIN 18"/>
    <property type="match status" value="1"/>
</dbReference>
<organism evidence="6 9">
    <name type="scientific">Didymodactylos carnosus</name>
    <dbReference type="NCBI Taxonomy" id="1234261"/>
    <lineage>
        <taxon>Eukaryota</taxon>
        <taxon>Metazoa</taxon>
        <taxon>Spiralia</taxon>
        <taxon>Gnathifera</taxon>
        <taxon>Rotifera</taxon>
        <taxon>Eurotatoria</taxon>
        <taxon>Bdelloidea</taxon>
        <taxon>Philodinida</taxon>
        <taxon>Philodinidae</taxon>
        <taxon>Didymodactylos</taxon>
    </lineage>
</organism>
<dbReference type="SUPFAM" id="SSF117281">
    <property type="entry name" value="Kelch motif"/>
    <property type="match status" value="2"/>
</dbReference>
<dbReference type="GO" id="GO:0006508">
    <property type="term" value="P:proteolysis"/>
    <property type="evidence" value="ECO:0007669"/>
    <property type="project" value="InterPro"/>
</dbReference>
<dbReference type="InterPro" id="IPR015915">
    <property type="entry name" value="Kelch-typ_b-propeller"/>
</dbReference>
<keyword evidence="9" id="KW-1185">Reference proteome</keyword>
<dbReference type="SUPFAM" id="SSF55486">
    <property type="entry name" value="Metalloproteases ('zincins'), catalytic domain"/>
    <property type="match status" value="1"/>
</dbReference>
<feature type="domain" description="Peptidase M12A" evidence="4">
    <location>
        <begin position="68"/>
        <end position="242"/>
    </location>
</feature>
<dbReference type="Pfam" id="PF01344">
    <property type="entry name" value="Kelch_1"/>
    <property type="match status" value="2"/>
</dbReference>
<feature type="active site" evidence="3">
    <location>
        <position position="165"/>
    </location>
</feature>
<dbReference type="OrthoDB" id="291007at2759"/>
<reference evidence="6" key="1">
    <citation type="submission" date="2021-02" db="EMBL/GenBank/DDBJ databases">
        <authorList>
            <person name="Nowell W R."/>
        </authorList>
    </citation>
    <scope>NUCLEOTIDE SEQUENCE</scope>
</reference>
<dbReference type="Gene3D" id="2.130.10.80">
    <property type="entry name" value="Galactose oxidase/kelch, beta-propeller"/>
    <property type="match status" value="4"/>
</dbReference>
<dbReference type="EMBL" id="CAJNOK010023254">
    <property type="protein sequence ID" value="CAF1360109.1"/>
    <property type="molecule type" value="Genomic_DNA"/>
</dbReference>
<evidence type="ECO:0000256" key="2">
    <source>
        <dbReference type="ARBA" id="ARBA00022737"/>
    </source>
</evidence>
<gene>
    <name evidence="6" type="ORF">GPM918_LOCUS33879</name>
    <name evidence="5" type="ORF">OVA965_LOCUS31202</name>
    <name evidence="8" type="ORF">SRO942_LOCUS34573</name>
    <name evidence="7" type="ORF">TMI583_LOCUS32027</name>
</gene>
<evidence type="ECO:0000313" key="9">
    <source>
        <dbReference type="Proteomes" id="UP000663829"/>
    </source>
</evidence>
<dbReference type="Pfam" id="PF01400">
    <property type="entry name" value="Astacin"/>
    <property type="match status" value="2"/>
</dbReference>